<evidence type="ECO:0000313" key="5">
    <source>
        <dbReference type="Proteomes" id="UP000192050"/>
    </source>
</evidence>
<reference evidence="4 5" key="1">
    <citation type="submission" date="2011-10" db="EMBL/GenBank/DDBJ databases">
        <title>Metabolic and evolutionary patterns in the extreme acidophile Ferroplasma acidiphilum.</title>
        <authorList>
            <person name="Golyshina O.V."/>
            <person name="Kozyavkin S.A."/>
            <person name="Tatusov R.L."/>
            <person name="Slesarev A.I."/>
            <person name="Golyshin P.N."/>
        </authorList>
    </citation>
    <scope>NUCLEOTIDE SEQUENCE [LARGE SCALE GENOMIC DNA]</scope>
    <source>
        <strain evidence="5">Y</strain>
    </source>
</reference>
<dbReference type="InterPro" id="IPR011330">
    <property type="entry name" value="Glyco_hydro/deAcase_b/a-brl"/>
</dbReference>
<evidence type="ECO:0000256" key="1">
    <source>
        <dbReference type="ARBA" id="ARBA00006821"/>
    </source>
</evidence>
<dbReference type="GeneID" id="84218862"/>
<accession>A0A1V0N2F8</accession>
<dbReference type="Gene3D" id="3.20.110.20">
    <property type="match status" value="1"/>
</dbReference>
<evidence type="ECO:0000259" key="3">
    <source>
        <dbReference type="Pfam" id="PF03065"/>
    </source>
</evidence>
<dbReference type="GO" id="GO:0003824">
    <property type="term" value="F:catalytic activity"/>
    <property type="evidence" value="ECO:0007669"/>
    <property type="project" value="InterPro"/>
</dbReference>
<dbReference type="AlphaFoldDB" id="A0A1V0N2F8"/>
<comment type="similarity">
    <text evidence="1">Belongs to the glycosyl hydrolase 57 family.</text>
</comment>
<sequence>MENIAFYFELHQPLRLRPLKIQDRPDKMGIFWEEQNRDIFKRISEISYIPATKLLMESGIKSTFSLSGTFIEQALKYSPETIDVIDDYVKSGLCELMGETYFHSLASIWNEDEFKYQVNEQMHSIKSIFNYSPVSFRNTELIYNNRIAEMARDMGFRNILAEGTDEVSGRYSPNFRYLSPSGVNLYLRNYPMSDNISFRFSNTAWSGYPLTADKYIQWIQNSPGDIMNLYMDYETFGEHQRKETGIFDFVHYLGKYIEQYGMETLKIDEIQAKFSVKDTVSIDKTISWADTRRDLSAWLGNKMQNEAFSRLKHCEDCPDKKLWRYLQTSDLIYYMSMGEPEDFTVHEYFNPYRSPYLAFIYYMYALDNVCENAGKQL</sequence>
<dbReference type="Proteomes" id="UP000192050">
    <property type="component" value="Chromosome"/>
</dbReference>
<dbReference type="OrthoDB" id="64936at2157"/>
<organism evidence="4 5">
    <name type="scientific">Ferroplasma acidiphilum</name>
    <dbReference type="NCBI Taxonomy" id="74969"/>
    <lineage>
        <taxon>Archaea</taxon>
        <taxon>Methanobacteriati</taxon>
        <taxon>Thermoplasmatota</taxon>
        <taxon>Thermoplasmata</taxon>
        <taxon>Thermoplasmatales</taxon>
        <taxon>Ferroplasmaceae</taxon>
        <taxon>Ferroplasma</taxon>
    </lineage>
</organism>
<protein>
    <submittedName>
        <fullName evidence="4">Alpha-amylase</fullName>
    </submittedName>
</protein>
<dbReference type="Pfam" id="PF03065">
    <property type="entry name" value="Glyco_hydro_57"/>
    <property type="match status" value="1"/>
</dbReference>
<feature type="domain" description="Glycoside hydrolase family 57 N-terminal" evidence="3">
    <location>
        <begin position="5"/>
        <end position="282"/>
    </location>
</feature>
<name>A0A1V0N2F8_9ARCH</name>
<dbReference type="RefSeq" id="WP_081141541.1">
    <property type="nucleotide sequence ID" value="NZ_CP015363.1"/>
</dbReference>
<evidence type="ECO:0000313" key="4">
    <source>
        <dbReference type="EMBL" id="ARD84285.1"/>
    </source>
</evidence>
<dbReference type="InterPro" id="IPR052046">
    <property type="entry name" value="GH57_Enzymes"/>
</dbReference>
<evidence type="ECO:0000256" key="2">
    <source>
        <dbReference type="ARBA" id="ARBA00023277"/>
    </source>
</evidence>
<dbReference type="GO" id="GO:0005975">
    <property type="term" value="P:carbohydrate metabolic process"/>
    <property type="evidence" value="ECO:0007669"/>
    <property type="project" value="InterPro"/>
</dbReference>
<dbReference type="PANTHER" id="PTHR36306">
    <property type="entry name" value="ALPHA-AMYLASE-RELATED-RELATED"/>
    <property type="match status" value="1"/>
</dbReference>
<dbReference type="SUPFAM" id="SSF88713">
    <property type="entry name" value="Glycoside hydrolase/deacetylase"/>
    <property type="match status" value="1"/>
</dbReference>
<keyword evidence="5" id="KW-1185">Reference proteome</keyword>
<dbReference type="CDD" id="cd10795">
    <property type="entry name" value="GH57N_MJA1_like"/>
    <property type="match status" value="1"/>
</dbReference>
<keyword evidence="2" id="KW-0119">Carbohydrate metabolism</keyword>
<gene>
    <name evidence="4" type="ORF">FAD_0364</name>
</gene>
<dbReference type="STRING" id="74969.FAD_0364"/>
<dbReference type="PANTHER" id="PTHR36306:SF1">
    <property type="entry name" value="ALPHA-AMYLASE-RELATED"/>
    <property type="match status" value="1"/>
</dbReference>
<proteinExistence type="inferred from homology"/>
<dbReference type="EMBL" id="CP015363">
    <property type="protein sequence ID" value="ARD84285.1"/>
    <property type="molecule type" value="Genomic_DNA"/>
</dbReference>
<dbReference type="InterPro" id="IPR004300">
    <property type="entry name" value="Glyco_hydro_57_N"/>
</dbReference>
<dbReference type="KEGG" id="fai:FAD_0364"/>